<keyword evidence="8" id="KW-1185">Reference proteome</keyword>
<dbReference type="InterPro" id="IPR006710">
    <property type="entry name" value="Glyco_hydro_43"/>
</dbReference>
<dbReference type="Pfam" id="PF20578">
    <property type="entry name" value="aBig_2"/>
    <property type="match status" value="2"/>
</dbReference>
<dbReference type="EMBL" id="PTJD01000011">
    <property type="protein sequence ID" value="PPK93182.1"/>
    <property type="molecule type" value="Genomic_DNA"/>
</dbReference>
<gene>
    <name evidence="7" type="ORF">CLV92_11199</name>
</gene>
<dbReference type="CDD" id="cd08983">
    <property type="entry name" value="GH43_Bt3655-like"/>
    <property type="match status" value="1"/>
</dbReference>
<evidence type="ECO:0000259" key="6">
    <source>
        <dbReference type="Pfam" id="PF20578"/>
    </source>
</evidence>
<evidence type="ECO:0000256" key="2">
    <source>
        <dbReference type="ARBA" id="ARBA00009865"/>
    </source>
</evidence>
<evidence type="ECO:0000256" key="3">
    <source>
        <dbReference type="ARBA" id="ARBA00022801"/>
    </source>
</evidence>
<dbReference type="InterPro" id="IPR013320">
    <property type="entry name" value="ConA-like_dom_sf"/>
</dbReference>
<name>A0A2S6IG43_9ACTN</name>
<dbReference type="GO" id="GO:0004553">
    <property type="term" value="F:hydrolase activity, hydrolyzing O-glycosyl compounds"/>
    <property type="evidence" value="ECO:0007669"/>
    <property type="project" value="InterPro"/>
</dbReference>
<dbReference type="PROSITE" id="PS51318">
    <property type="entry name" value="TAT"/>
    <property type="match status" value="1"/>
</dbReference>
<organism evidence="7 8">
    <name type="scientific">Kineococcus xinjiangensis</name>
    <dbReference type="NCBI Taxonomy" id="512762"/>
    <lineage>
        <taxon>Bacteria</taxon>
        <taxon>Bacillati</taxon>
        <taxon>Actinomycetota</taxon>
        <taxon>Actinomycetes</taxon>
        <taxon>Kineosporiales</taxon>
        <taxon>Kineosporiaceae</taxon>
        <taxon>Kineococcus</taxon>
    </lineage>
</organism>
<dbReference type="InterPro" id="IPR046780">
    <property type="entry name" value="aBig_2"/>
</dbReference>
<dbReference type="Proteomes" id="UP000239485">
    <property type="component" value="Unassembled WGS sequence"/>
</dbReference>
<keyword evidence="4" id="KW-0326">Glycosidase</keyword>
<comment type="pathway">
    <text evidence="1">Glycan metabolism; L-arabinan degradation.</text>
</comment>
<dbReference type="SUPFAM" id="SSF49899">
    <property type="entry name" value="Concanavalin A-like lectins/glucanases"/>
    <property type="match status" value="1"/>
</dbReference>
<dbReference type="SUPFAM" id="SSF75005">
    <property type="entry name" value="Arabinanase/levansucrase/invertase"/>
    <property type="match status" value="1"/>
</dbReference>
<dbReference type="InterPro" id="IPR023296">
    <property type="entry name" value="Glyco_hydro_beta-prop_sf"/>
</dbReference>
<reference evidence="7 8" key="1">
    <citation type="submission" date="2018-02" db="EMBL/GenBank/DDBJ databases">
        <title>Genomic Encyclopedia of Archaeal and Bacterial Type Strains, Phase II (KMG-II): from individual species to whole genera.</title>
        <authorList>
            <person name="Goeker M."/>
        </authorList>
    </citation>
    <scope>NUCLEOTIDE SEQUENCE [LARGE SCALE GENOMIC DNA]</scope>
    <source>
        <strain evidence="7 8">DSM 22857</strain>
    </source>
</reference>
<dbReference type="Pfam" id="PF13385">
    <property type="entry name" value="Laminin_G_3"/>
    <property type="match status" value="1"/>
</dbReference>
<dbReference type="PANTHER" id="PTHR43301">
    <property type="entry name" value="ARABINAN ENDO-1,5-ALPHA-L-ARABINOSIDASE"/>
    <property type="match status" value="1"/>
</dbReference>
<dbReference type="PANTHER" id="PTHR43301:SF3">
    <property type="entry name" value="ARABINAN ENDO-1,5-ALPHA-L-ARABINOSIDASE A-RELATED"/>
    <property type="match status" value="1"/>
</dbReference>
<proteinExistence type="inferred from homology"/>
<comment type="caution">
    <text evidence="7">The sequence shown here is derived from an EMBL/GenBank/DDBJ whole genome shotgun (WGS) entry which is preliminary data.</text>
</comment>
<sequence length="760" mass="82006">MPSHPSPAAPARRAPALLRRGTCGATLAALALTLLAAPGPAAAAPEAPDDGLVVEYELDETGGTTVADTSGNGRHGTVSGDATWLGGDGLALGGVNGHVRLPNDVLRGLSDITVSTEVRIDRDQPGPYFIWGLGNTTDWYGDGYLFTTGNSYRTSIATGNWSTEQTVSAGRDLARETWKTLTYTLSDGTAVLYEDGVEVGRQSGITITPGMIGGGRTTANYLGRSNYTPDKHLKGQVRDFRIYDRALSSDEVRRLGPLSDEERVAGDLAALDLGNTSAVTGNLGLPATGANGTRLTWASSDPAVVSTTGAVTRPRHGAGDATVTLTVTSTIGTTSSSRSFTVRVLQNISDEQKVREAAADLVVWDAAAVRGNLTLPTTGLHGTSIRWESGDPGVVTTTGEVRRPAAGRERVRLNLHAFVSLGKTKVKRTFRVTVLPLPKQEPMEGYAFAYFAGEGYADGEQVYFAASRGNDALHWDELNGGEPVLRSTFGDQGVRDPFIIRSPEGDKFYLIATDLKIHGNGNWDAAQRTGSKHIEVWESTDLVNWSEQRHVRVAPDTAGNTWAPEAYYDDRIGAYVVFWASKLYAADDPNHTGNTHNRMVYVTTRDFRTFSEPKVWIDPGYSVIDSTVIKHGDTYHRITKDERSAAPDAPCGKFLVQEKSTDLLDTSWDFVSECIGKSVPGNPGVRQGEGPTVFKSNTEDKWYLFIDEFGGRGYVPFETTDLDSGTWTLASDYQLPSRPRHGTVVPVTKAELERLRAALG</sequence>
<dbReference type="AlphaFoldDB" id="A0A2S6IG43"/>
<accession>A0A2S6IG43</accession>
<feature type="chain" id="PRO_5015660454" evidence="5">
    <location>
        <begin position="44"/>
        <end position="760"/>
    </location>
</feature>
<dbReference type="Gene3D" id="2.60.120.200">
    <property type="match status" value="1"/>
</dbReference>
<dbReference type="Gene3D" id="2.115.10.20">
    <property type="entry name" value="Glycosyl hydrolase domain, family 43"/>
    <property type="match status" value="1"/>
</dbReference>
<feature type="domain" description="Atrophied bacterial Ig" evidence="6">
    <location>
        <begin position="355"/>
        <end position="435"/>
    </location>
</feature>
<keyword evidence="3 7" id="KW-0378">Hydrolase</keyword>
<evidence type="ECO:0000256" key="5">
    <source>
        <dbReference type="SAM" id="SignalP"/>
    </source>
</evidence>
<dbReference type="OrthoDB" id="9758923at2"/>
<dbReference type="Pfam" id="PF04616">
    <property type="entry name" value="Glyco_hydro_43"/>
    <property type="match status" value="1"/>
</dbReference>
<dbReference type="GO" id="GO:0005975">
    <property type="term" value="P:carbohydrate metabolic process"/>
    <property type="evidence" value="ECO:0007669"/>
    <property type="project" value="InterPro"/>
</dbReference>
<dbReference type="InterPro" id="IPR006311">
    <property type="entry name" value="TAT_signal"/>
</dbReference>
<evidence type="ECO:0000256" key="1">
    <source>
        <dbReference type="ARBA" id="ARBA00004834"/>
    </source>
</evidence>
<evidence type="ECO:0000256" key="4">
    <source>
        <dbReference type="ARBA" id="ARBA00023295"/>
    </source>
</evidence>
<protein>
    <submittedName>
        <fullName evidence="7">Glycosyl hydrolase family 43</fullName>
    </submittedName>
</protein>
<dbReference type="InterPro" id="IPR050727">
    <property type="entry name" value="GH43_arabinanases"/>
</dbReference>
<dbReference type="Gene3D" id="2.60.40.1080">
    <property type="match status" value="1"/>
</dbReference>
<keyword evidence="5" id="KW-0732">Signal</keyword>
<evidence type="ECO:0000313" key="7">
    <source>
        <dbReference type="EMBL" id="PPK93182.1"/>
    </source>
</evidence>
<evidence type="ECO:0000313" key="8">
    <source>
        <dbReference type="Proteomes" id="UP000239485"/>
    </source>
</evidence>
<feature type="signal peptide" evidence="5">
    <location>
        <begin position="1"/>
        <end position="43"/>
    </location>
</feature>
<feature type="domain" description="Atrophied bacterial Ig" evidence="6">
    <location>
        <begin position="264"/>
        <end position="346"/>
    </location>
</feature>
<comment type="similarity">
    <text evidence="2">Belongs to the glycosyl hydrolase 43 family.</text>
</comment>
<dbReference type="RefSeq" id="WP_104434058.1">
    <property type="nucleotide sequence ID" value="NZ_PTJD01000011.1"/>
</dbReference>